<keyword evidence="15" id="KW-0233">DNA recombination</keyword>
<keyword evidence="21" id="KW-1185">Reference proteome</keyword>
<dbReference type="PROSITE" id="PS50994">
    <property type="entry name" value="INTEGRASE"/>
    <property type="match status" value="1"/>
</dbReference>
<sequence>MAVTIRIGMREKIQAAQGEALKQENILMENLHGLEQQMEKKKGESLYFMDRVQVRLTRGMRTVVMDEVHKSKYSVHPGADKMYYDLRDMYWWPGMKRDIATYVSKCLTCSKVKAEHQRPLGLLQQPEIPEWKWDKITMDFITKLPRSKSGHDTIWVIVDRLTKSAHFLAIREDYSTEKLAKIYVDEIVARDGVPVSIILDRDRRFTSRCWQTVQKALGTRLDMSTAYHPQTDGQCERTIQTLEDMLRACVIDFGGSWDVHLPLVEFSYNNSYHSSIRCAPFEALYGRKCRSPVLWAKIGESSLIGPELIQETTDKVVLIKEKLKAATDRQKSYADHRRKPLEFEGKLAPRYVGPFEILKRIGIVAYRLRLPEELSGVHDTFHVSNLKKCLADASLHVPLDDIKVDKTLRFVEEPVEIMDREVKSLKRSKIALVKVRWNSKHGPEFTWECEDYMKSKNCREVLRSFVGSFLEAKHQLAIVDPPGDITVPTTPPKRFLTQDFIGPRFTKMPMTWSPDVTLVSVKEKHNRRQETVRAYAVTPTENSRYTGSLPLCKKCTLHHTGPCTIKCQTCNKVGYLTRNYINKGPATRSNLQPFLVTCHACGEKGHYSNQCPKSNNNAHGRAYLPRDRNAHQDPNVVTGTFLLNQHLARVLFDSGAEKSFLSISLASMLNILPITLDTTYDIKMADGILIGTNTVIQNYTLILLNQPFEIDLMPIKIGSFDVVIGMDWLSKYHARIICDEKVVHIPFDGETLIIRVMEKKSDEKRLEDIPVVREFPKIFPENLPGLPPVRQGALVLFVKKKYGSFRMCIDYRELNKLIVKNRYPLPRIDDLFDQLQGSIVYLKIDLRLGYHQLRVRDEDIPKNAFRTRYGHYEFQVMPFGLTNKPALFMDLMNRVCKPYLDKFVIVFIDDILIYSRNKEEHADHLRIILELHKKEKLYAKFSKCDFLISIVYFLGHVIDSRGIRVEPAKIEAVKNWASPTTPTKVRQFLGLTGYYRRFIEAFQLLKQKLCEAPILALPKGNNDFVIYCDASHQGLGAVLMQREKVIAYASRQLKPHEENYTTHDLELGAVVFALKIWRQYQYGTKCTVFTDHKSLQYILDQKELNMRQRRWLELLADYDCEICYHPGKANVVADALSRKERIKPLRVRALVMTLHPKLPLQLLEAQTEEIKEENIKAENLRGMDKAFEVRPDGTRCIKNRSWLPLFGNLRDLIMHVPINQSIPSTQCLTCSRVKAECQKPSDLLIKPEIPTWKWERITMDFITKLPRTSSGHDRYHFTSRFWQSMHNALGTRLDMSTAYHLKTDGQSERTIETLEDMLRACVIDFGKVWEKHLPLVDFSYNNSYHASIKAAPFEALYGRKCRSPVCWTEVGDVQLTGPEIIHETTEKIIQIRQRLQAARDRQRSYANVRRKPLEFQVGDRVMLKVSPRIGVIRFGKRGKLNPWYIGPFKILDRAGPVAYKLELPEELSNVHSTFHVSNLKKCLFDESFIIPMKEIRLNDKLNFVEEPIEIMDREVKLLRQSRIPIVKVRWNSKRGPEFMWEREDQIRAKYPHLFSNITPIFN</sequence>
<dbReference type="InterPro" id="IPR041588">
    <property type="entry name" value="Integrase_H2C2"/>
</dbReference>
<evidence type="ECO:0000259" key="17">
    <source>
        <dbReference type="PROSITE" id="PS50158"/>
    </source>
</evidence>
<keyword evidence="16" id="KW-0863">Zinc-finger</keyword>
<dbReference type="InterPro" id="IPR036397">
    <property type="entry name" value="RNaseH_sf"/>
</dbReference>
<dbReference type="PANTHER" id="PTHR37984:SF5">
    <property type="entry name" value="PROTEIN NYNRIN-LIKE"/>
    <property type="match status" value="1"/>
</dbReference>
<keyword evidence="6" id="KW-0479">Metal-binding</keyword>
<evidence type="ECO:0000256" key="7">
    <source>
        <dbReference type="ARBA" id="ARBA00022750"/>
    </source>
</evidence>
<evidence type="ECO:0000256" key="15">
    <source>
        <dbReference type="ARBA" id="ARBA00023172"/>
    </source>
</evidence>
<keyword evidence="2" id="KW-0645">Protease</keyword>
<accession>A0ABQ4X0L5</accession>
<dbReference type="Pfam" id="PF00078">
    <property type="entry name" value="RVT_1"/>
    <property type="match status" value="1"/>
</dbReference>
<evidence type="ECO:0000256" key="3">
    <source>
        <dbReference type="ARBA" id="ARBA00022679"/>
    </source>
</evidence>
<evidence type="ECO:0000256" key="6">
    <source>
        <dbReference type="ARBA" id="ARBA00022723"/>
    </source>
</evidence>
<keyword evidence="4" id="KW-0548">Nucleotidyltransferase</keyword>
<dbReference type="Pfam" id="PF24626">
    <property type="entry name" value="SH3_Tf2-1"/>
    <property type="match status" value="2"/>
</dbReference>
<dbReference type="InterPro" id="IPR050951">
    <property type="entry name" value="Retrovirus_Pol_polyprotein"/>
</dbReference>
<evidence type="ECO:0000256" key="11">
    <source>
        <dbReference type="ARBA" id="ARBA00022908"/>
    </source>
</evidence>
<dbReference type="InterPro" id="IPR012337">
    <property type="entry name" value="RNaseH-like_sf"/>
</dbReference>
<evidence type="ECO:0000313" key="21">
    <source>
        <dbReference type="Proteomes" id="UP001151760"/>
    </source>
</evidence>
<dbReference type="EMBL" id="BQNB010009093">
    <property type="protein sequence ID" value="GJS58623.1"/>
    <property type="molecule type" value="Genomic_DNA"/>
</dbReference>
<feature type="domain" description="Reverse transcriptase" evidence="18">
    <location>
        <begin position="779"/>
        <end position="958"/>
    </location>
</feature>
<dbReference type="PROSITE" id="PS50878">
    <property type="entry name" value="RT_POL"/>
    <property type="match status" value="1"/>
</dbReference>
<dbReference type="PROSITE" id="PS50158">
    <property type="entry name" value="ZF_CCHC"/>
    <property type="match status" value="1"/>
</dbReference>
<feature type="domain" description="Integrase catalytic" evidence="19">
    <location>
        <begin position="125"/>
        <end position="288"/>
    </location>
</feature>
<evidence type="ECO:0000256" key="4">
    <source>
        <dbReference type="ARBA" id="ARBA00022695"/>
    </source>
</evidence>
<evidence type="ECO:0000256" key="5">
    <source>
        <dbReference type="ARBA" id="ARBA00022722"/>
    </source>
</evidence>
<dbReference type="Pfam" id="PF17921">
    <property type="entry name" value="Integrase_H2C2"/>
    <property type="match status" value="1"/>
</dbReference>
<reference evidence="20" key="2">
    <citation type="submission" date="2022-01" db="EMBL/GenBank/DDBJ databases">
        <authorList>
            <person name="Yamashiro T."/>
            <person name="Shiraishi A."/>
            <person name="Satake H."/>
            <person name="Nakayama K."/>
        </authorList>
    </citation>
    <scope>NUCLEOTIDE SEQUENCE</scope>
</reference>
<evidence type="ECO:0000256" key="9">
    <source>
        <dbReference type="ARBA" id="ARBA00022801"/>
    </source>
</evidence>
<keyword evidence="8" id="KW-0255">Endonuclease</keyword>
<dbReference type="SUPFAM" id="SSF53098">
    <property type="entry name" value="Ribonuclease H-like"/>
    <property type="match status" value="2"/>
</dbReference>
<gene>
    <name evidence="20" type="ORF">Tco_0653407</name>
</gene>
<dbReference type="CDD" id="cd00303">
    <property type="entry name" value="retropepsin_like"/>
    <property type="match status" value="1"/>
</dbReference>
<dbReference type="InterPro" id="IPR001878">
    <property type="entry name" value="Znf_CCHC"/>
</dbReference>
<name>A0ABQ4X0L5_9ASTR</name>
<evidence type="ECO:0000259" key="19">
    <source>
        <dbReference type="PROSITE" id="PS50994"/>
    </source>
</evidence>
<reference evidence="20" key="1">
    <citation type="journal article" date="2022" name="Int. J. Mol. Sci.">
        <title>Draft Genome of Tanacetum Coccineum: Genomic Comparison of Closely Related Tanacetum-Family Plants.</title>
        <authorList>
            <person name="Yamashiro T."/>
            <person name="Shiraishi A."/>
            <person name="Nakayama K."/>
            <person name="Satake H."/>
        </authorList>
    </citation>
    <scope>NUCLEOTIDE SEQUENCE</scope>
</reference>
<dbReference type="Pfam" id="PF08284">
    <property type="entry name" value="RVP_2"/>
    <property type="match status" value="1"/>
</dbReference>
<dbReference type="InterPro" id="IPR043128">
    <property type="entry name" value="Rev_trsase/Diguanyl_cyclase"/>
</dbReference>
<evidence type="ECO:0000256" key="12">
    <source>
        <dbReference type="ARBA" id="ARBA00022918"/>
    </source>
</evidence>
<dbReference type="SUPFAM" id="SSF57756">
    <property type="entry name" value="Retrovirus zinc finger-like domains"/>
    <property type="match status" value="1"/>
</dbReference>
<dbReference type="Gene3D" id="1.10.340.70">
    <property type="match status" value="1"/>
</dbReference>
<dbReference type="Pfam" id="PF17917">
    <property type="entry name" value="RT_RNaseH"/>
    <property type="match status" value="1"/>
</dbReference>
<organism evidence="20 21">
    <name type="scientific">Tanacetum coccineum</name>
    <dbReference type="NCBI Taxonomy" id="301880"/>
    <lineage>
        <taxon>Eukaryota</taxon>
        <taxon>Viridiplantae</taxon>
        <taxon>Streptophyta</taxon>
        <taxon>Embryophyta</taxon>
        <taxon>Tracheophyta</taxon>
        <taxon>Spermatophyta</taxon>
        <taxon>Magnoliopsida</taxon>
        <taxon>eudicotyledons</taxon>
        <taxon>Gunneridae</taxon>
        <taxon>Pentapetalae</taxon>
        <taxon>asterids</taxon>
        <taxon>campanulids</taxon>
        <taxon>Asterales</taxon>
        <taxon>Asteraceae</taxon>
        <taxon>Asteroideae</taxon>
        <taxon>Anthemideae</taxon>
        <taxon>Anthemidinae</taxon>
        <taxon>Tanacetum</taxon>
    </lineage>
</organism>
<dbReference type="PANTHER" id="PTHR37984">
    <property type="entry name" value="PROTEIN CBG26694"/>
    <property type="match status" value="1"/>
</dbReference>
<keyword evidence="5" id="KW-0540">Nuclease</keyword>
<dbReference type="Pfam" id="PF00098">
    <property type="entry name" value="zf-CCHC"/>
    <property type="match status" value="1"/>
</dbReference>
<dbReference type="InterPro" id="IPR056924">
    <property type="entry name" value="SH3_Tf2-1"/>
</dbReference>
<keyword evidence="14" id="KW-0238">DNA-binding</keyword>
<evidence type="ECO:0000256" key="1">
    <source>
        <dbReference type="ARBA" id="ARBA00012493"/>
    </source>
</evidence>
<evidence type="ECO:0000256" key="16">
    <source>
        <dbReference type="PROSITE-ProRule" id="PRU00047"/>
    </source>
</evidence>
<dbReference type="InterPro" id="IPR036875">
    <property type="entry name" value="Znf_CCHC_sf"/>
</dbReference>
<dbReference type="InterPro" id="IPR000477">
    <property type="entry name" value="RT_dom"/>
</dbReference>
<dbReference type="SUPFAM" id="SSF56672">
    <property type="entry name" value="DNA/RNA polymerases"/>
    <property type="match status" value="1"/>
</dbReference>
<dbReference type="Gene3D" id="4.10.60.10">
    <property type="entry name" value="Zinc finger, CCHC-type"/>
    <property type="match status" value="1"/>
</dbReference>
<dbReference type="CDD" id="cd01647">
    <property type="entry name" value="RT_LTR"/>
    <property type="match status" value="1"/>
</dbReference>
<dbReference type="InterPro" id="IPR021109">
    <property type="entry name" value="Peptidase_aspartic_dom_sf"/>
</dbReference>
<keyword evidence="11" id="KW-0229">DNA integration</keyword>
<evidence type="ECO:0000256" key="8">
    <source>
        <dbReference type="ARBA" id="ARBA00022759"/>
    </source>
</evidence>
<dbReference type="Gene3D" id="3.10.10.10">
    <property type="entry name" value="HIV Type 1 Reverse Transcriptase, subunit A, domain 1"/>
    <property type="match status" value="1"/>
</dbReference>
<dbReference type="InterPro" id="IPR041373">
    <property type="entry name" value="RT_RNaseH"/>
</dbReference>
<evidence type="ECO:0000313" key="20">
    <source>
        <dbReference type="EMBL" id="GJS58623.1"/>
    </source>
</evidence>
<dbReference type="CDD" id="cd09274">
    <property type="entry name" value="RNase_HI_RT_Ty3"/>
    <property type="match status" value="1"/>
</dbReference>
<keyword evidence="13" id="KW-0239">DNA-directed DNA polymerase</keyword>
<dbReference type="InterPro" id="IPR043502">
    <property type="entry name" value="DNA/RNA_pol_sf"/>
</dbReference>
<dbReference type="GO" id="GO:0003964">
    <property type="term" value="F:RNA-directed DNA polymerase activity"/>
    <property type="evidence" value="ECO:0007669"/>
    <property type="project" value="UniProtKB-KW"/>
</dbReference>
<evidence type="ECO:0000256" key="13">
    <source>
        <dbReference type="ARBA" id="ARBA00022932"/>
    </source>
</evidence>
<dbReference type="InterPro" id="IPR001584">
    <property type="entry name" value="Integrase_cat-core"/>
</dbReference>
<dbReference type="EC" id="2.7.7.49" evidence="1"/>
<evidence type="ECO:0000256" key="14">
    <source>
        <dbReference type="ARBA" id="ARBA00023125"/>
    </source>
</evidence>
<keyword evidence="10" id="KW-0460">Magnesium</keyword>
<feature type="domain" description="CCHC-type" evidence="17">
    <location>
        <begin position="598"/>
        <end position="613"/>
    </location>
</feature>
<keyword evidence="9" id="KW-0378">Hydrolase</keyword>
<evidence type="ECO:0000256" key="2">
    <source>
        <dbReference type="ARBA" id="ARBA00022670"/>
    </source>
</evidence>
<protein>
    <recommendedName>
        <fullName evidence="1">RNA-directed DNA polymerase</fullName>
        <ecNumber evidence="1">2.7.7.49</ecNumber>
    </recommendedName>
</protein>
<evidence type="ECO:0000256" key="10">
    <source>
        <dbReference type="ARBA" id="ARBA00022842"/>
    </source>
</evidence>
<dbReference type="SMART" id="SM00343">
    <property type="entry name" value="ZnF_C2HC"/>
    <property type="match status" value="1"/>
</dbReference>
<keyword evidence="3" id="KW-0808">Transferase</keyword>
<dbReference type="Gene3D" id="3.30.70.270">
    <property type="match status" value="2"/>
</dbReference>
<dbReference type="Gene3D" id="3.30.420.10">
    <property type="entry name" value="Ribonuclease H-like superfamily/Ribonuclease H"/>
    <property type="match status" value="2"/>
</dbReference>
<dbReference type="Gene3D" id="3.10.20.370">
    <property type="match status" value="1"/>
</dbReference>
<proteinExistence type="predicted"/>
<keyword evidence="12 20" id="KW-0695">RNA-directed DNA polymerase</keyword>
<keyword evidence="16" id="KW-0862">Zinc</keyword>
<evidence type="ECO:0000259" key="18">
    <source>
        <dbReference type="PROSITE" id="PS50878"/>
    </source>
</evidence>
<keyword evidence="7" id="KW-0064">Aspartyl protease</keyword>
<comment type="caution">
    <text evidence="20">The sequence shown here is derived from an EMBL/GenBank/DDBJ whole genome shotgun (WGS) entry which is preliminary data.</text>
</comment>
<dbReference type="Proteomes" id="UP001151760">
    <property type="component" value="Unassembled WGS sequence"/>
</dbReference>
<dbReference type="Gene3D" id="2.40.70.10">
    <property type="entry name" value="Acid Proteases"/>
    <property type="match status" value="1"/>
</dbReference>
<dbReference type="SUPFAM" id="SSF50630">
    <property type="entry name" value="Acid proteases"/>
    <property type="match status" value="1"/>
</dbReference>